<evidence type="ECO:0000256" key="2">
    <source>
        <dbReference type="ARBA" id="ARBA00004651"/>
    </source>
</evidence>
<feature type="transmembrane region" description="Helical" evidence="10">
    <location>
        <begin position="24"/>
        <end position="45"/>
    </location>
</feature>
<evidence type="ECO:0000256" key="7">
    <source>
        <dbReference type="ARBA" id="ARBA00022989"/>
    </source>
</evidence>
<feature type="transmembrane region" description="Helical" evidence="10">
    <location>
        <begin position="78"/>
        <end position="97"/>
    </location>
</feature>
<evidence type="ECO:0000259" key="12">
    <source>
        <dbReference type="SMART" id="SM01089"/>
    </source>
</evidence>
<evidence type="ECO:0000256" key="6">
    <source>
        <dbReference type="ARBA" id="ARBA00022949"/>
    </source>
</evidence>
<feature type="compositionally biased region" description="Polar residues" evidence="9">
    <location>
        <begin position="254"/>
        <end position="271"/>
    </location>
</feature>
<accession>A0AAD7S789</accession>
<evidence type="ECO:0000256" key="3">
    <source>
        <dbReference type="ARBA" id="ARBA00022475"/>
    </source>
</evidence>
<keyword evidence="6" id="KW-0965">Cell junction</keyword>
<keyword evidence="8 10" id="KW-0472">Membrane</keyword>
<dbReference type="Pfam" id="PF00029">
    <property type="entry name" value="Connexin"/>
    <property type="match status" value="1"/>
</dbReference>
<evidence type="ECO:0000259" key="11">
    <source>
        <dbReference type="SMART" id="SM00037"/>
    </source>
</evidence>
<comment type="caution">
    <text evidence="13">The sequence shown here is derived from an EMBL/GenBank/DDBJ whole genome shotgun (WGS) entry which is preliminary data.</text>
</comment>
<comment type="subcellular location">
    <subcellularLocation>
        <location evidence="1">Cell junction</location>
        <location evidence="1">Gap junction</location>
    </subcellularLocation>
    <subcellularLocation>
        <location evidence="2">Cell membrane</location>
        <topology evidence="2">Multi-pass membrane protein</topology>
    </subcellularLocation>
</comment>
<feature type="region of interest" description="Disordered" evidence="9">
    <location>
        <begin position="191"/>
        <end position="211"/>
    </location>
</feature>
<gene>
    <name evidence="13" type="ORF">AAFF_G00021690</name>
</gene>
<feature type="domain" description="Connexin N-terminal" evidence="11">
    <location>
        <begin position="43"/>
        <end position="76"/>
    </location>
</feature>
<dbReference type="SMART" id="SM00037">
    <property type="entry name" value="CNX"/>
    <property type="match status" value="1"/>
</dbReference>
<keyword evidence="14" id="KW-1185">Reference proteome</keyword>
<feature type="region of interest" description="Disordered" evidence="9">
    <location>
        <begin position="254"/>
        <end position="323"/>
    </location>
</feature>
<keyword evidence="7 10" id="KW-1133">Transmembrane helix</keyword>
<dbReference type="PROSITE" id="PS00407">
    <property type="entry name" value="CONNEXINS_1"/>
    <property type="match status" value="1"/>
</dbReference>
<organism evidence="13 14">
    <name type="scientific">Aldrovandia affinis</name>
    <dbReference type="NCBI Taxonomy" id="143900"/>
    <lineage>
        <taxon>Eukaryota</taxon>
        <taxon>Metazoa</taxon>
        <taxon>Chordata</taxon>
        <taxon>Craniata</taxon>
        <taxon>Vertebrata</taxon>
        <taxon>Euteleostomi</taxon>
        <taxon>Actinopterygii</taxon>
        <taxon>Neopterygii</taxon>
        <taxon>Teleostei</taxon>
        <taxon>Notacanthiformes</taxon>
        <taxon>Halosauridae</taxon>
        <taxon>Aldrovandia</taxon>
    </lineage>
</organism>
<feature type="transmembrane region" description="Helical" evidence="10">
    <location>
        <begin position="153"/>
        <end position="177"/>
    </location>
</feature>
<dbReference type="PANTHER" id="PTHR11984:SF3">
    <property type="entry name" value="GAP JUNCTION DELTA-4 PROTEIN"/>
    <property type="match status" value="1"/>
</dbReference>
<proteinExistence type="predicted"/>
<dbReference type="InterPro" id="IPR019570">
    <property type="entry name" value="Connexin_CCC"/>
</dbReference>
<dbReference type="InterPro" id="IPR000500">
    <property type="entry name" value="Connexin"/>
</dbReference>
<evidence type="ECO:0008006" key="15">
    <source>
        <dbReference type="Google" id="ProtNLM"/>
    </source>
</evidence>
<dbReference type="SMART" id="SM01089">
    <property type="entry name" value="Connexin_CCC"/>
    <property type="match status" value="1"/>
</dbReference>
<name>A0AAD7S789_9TELE</name>
<evidence type="ECO:0000256" key="10">
    <source>
        <dbReference type="SAM" id="Phobius"/>
    </source>
</evidence>
<feature type="transmembrane region" description="Helical" evidence="10">
    <location>
        <begin position="104"/>
        <end position="122"/>
    </location>
</feature>
<keyword evidence="4 10" id="KW-0812">Transmembrane</keyword>
<evidence type="ECO:0000256" key="9">
    <source>
        <dbReference type="SAM" id="MobiDB-lite"/>
    </source>
</evidence>
<evidence type="ECO:0000313" key="13">
    <source>
        <dbReference type="EMBL" id="KAJ8396096.1"/>
    </source>
</evidence>
<dbReference type="Proteomes" id="UP001221898">
    <property type="component" value="Unassembled WGS sequence"/>
</dbReference>
<dbReference type="Gene3D" id="1.20.1440.80">
    <property type="entry name" value="Gap junction channel protein cysteine-rich domain"/>
    <property type="match status" value="2"/>
</dbReference>
<dbReference type="PANTHER" id="PTHR11984">
    <property type="entry name" value="CONNEXIN"/>
    <property type="match status" value="1"/>
</dbReference>
<evidence type="ECO:0000256" key="1">
    <source>
        <dbReference type="ARBA" id="ARBA00004610"/>
    </source>
</evidence>
<keyword evidence="3" id="KW-1003">Cell membrane</keyword>
<reference evidence="13" key="1">
    <citation type="journal article" date="2023" name="Science">
        <title>Genome structures resolve the early diversification of teleost fishes.</title>
        <authorList>
            <person name="Parey E."/>
            <person name="Louis A."/>
            <person name="Montfort J."/>
            <person name="Bouchez O."/>
            <person name="Roques C."/>
            <person name="Iampietro C."/>
            <person name="Lluch J."/>
            <person name="Castinel A."/>
            <person name="Donnadieu C."/>
            <person name="Desvignes T."/>
            <person name="Floi Bucao C."/>
            <person name="Jouanno E."/>
            <person name="Wen M."/>
            <person name="Mejri S."/>
            <person name="Dirks R."/>
            <person name="Jansen H."/>
            <person name="Henkel C."/>
            <person name="Chen W.J."/>
            <person name="Zahm M."/>
            <person name="Cabau C."/>
            <person name="Klopp C."/>
            <person name="Thompson A.W."/>
            <person name="Robinson-Rechavi M."/>
            <person name="Braasch I."/>
            <person name="Lecointre G."/>
            <person name="Bobe J."/>
            <person name="Postlethwait J.H."/>
            <person name="Berthelot C."/>
            <person name="Roest Crollius H."/>
            <person name="Guiguen Y."/>
        </authorList>
    </citation>
    <scope>NUCLEOTIDE SEQUENCE</scope>
    <source>
        <strain evidence="13">NC1722</strain>
    </source>
</reference>
<dbReference type="GO" id="GO:0007267">
    <property type="term" value="P:cell-cell signaling"/>
    <property type="evidence" value="ECO:0007669"/>
    <property type="project" value="TreeGrafter"/>
</dbReference>
<dbReference type="InterPro" id="IPR038359">
    <property type="entry name" value="Connexin_N_sf"/>
</dbReference>
<dbReference type="AlphaFoldDB" id="A0AAD7S789"/>
<keyword evidence="5" id="KW-0303">Gap junction</keyword>
<dbReference type="InterPro" id="IPR013092">
    <property type="entry name" value="Connexin_N"/>
</dbReference>
<dbReference type="PRINTS" id="PR00206">
    <property type="entry name" value="CONNEXIN"/>
</dbReference>
<dbReference type="InterPro" id="IPR017990">
    <property type="entry name" value="Connexin_CS"/>
</dbReference>
<protein>
    <recommendedName>
        <fullName evidence="15">Gap junction protein</fullName>
    </recommendedName>
</protein>
<evidence type="ECO:0000313" key="14">
    <source>
        <dbReference type="Proteomes" id="UP001221898"/>
    </source>
</evidence>
<evidence type="ECO:0000256" key="8">
    <source>
        <dbReference type="ARBA" id="ARBA00023136"/>
    </source>
</evidence>
<feature type="domain" description="Connexin cysteine-rich" evidence="12">
    <location>
        <begin position="106"/>
        <end position="172"/>
    </location>
</feature>
<feature type="compositionally biased region" description="Low complexity" evidence="9">
    <location>
        <begin position="288"/>
        <end position="298"/>
    </location>
</feature>
<dbReference type="EMBL" id="JAINUG010000109">
    <property type="protein sequence ID" value="KAJ8396096.1"/>
    <property type="molecule type" value="Genomic_DNA"/>
</dbReference>
<dbReference type="GO" id="GO:0005243">
    <property type="term" value="F:gap junction channel activity"/>
    <property type="evidence" value="ECO:0007669"/>
    <property type="project" value="TreeGrafter"/>
</dbReference>
<sequence length="358" mass="39290">MERPSAMEVLFITLNRNITIVGKVWLSLLVLLRALSVLLAGFPLYQDEQERFMCNTIQPGCANACYDVFSPLSLLRLWPIQLLSLCLPLAIFAAHVVHQVLLRIGLEAGFGAAHYCLFGFVVPKKFICHEFPCTSTVECFTSRPTEKSVMLNFMLVLSAVSLLLSIADLACAVRWCVRQRRERVMRTMYKEKEEEEDVEEGHYLSPSSVRADAGFPLTQDLVATFRKRGDSQSSADKAGSAHLLEAGHVTVDPKSQLQGATGSNTNSNNAHSRSGGDGGEREGGEVGPGPTVGTPRPTRSCERERGFLRPPLSPPQRGGSLLGAPVVVRAQRVGQRALLDTLELQSESSDTPERRAWV</sequence>
<evidence type="ECO:0000256" key="5">
    <source>
        <dbReference type="ARBA" id="ARBA00022868"/>
    </source>
</evidence>
<dbReference type="GO" id="GO:0005922">
    <property type="term" value="C:connexin complex"/>
    <property type="evidence" value="ECO:0007669"/>
    <property type="project" value="InterPro"/>
</dbReference>
<evidence type="ECO:0000256" key="4">
    <source>
        <dbReference type="ARBA" id="ARBA00022692"/>
    </source>
</evidence>